<feature type="transmembrane region" description="Helical" evidence="11">
    <location>
        <begin position="332"/>
        <end position="352"/>
    </location>
</feature>
<feature type="transmembrane region" description="Helical" evidence="11">
    <location>
        <begin position="216"/>
        <end position="239"/>
    </location>
</feature>
<comment type="pathway">
    <text evidence="2 11">Glycolipid biosynthesis; glycosylphosphatidylinositol-anchor biosynthesis.</text>
</comment>
<keyword evidence="13" id="KW-1185">Reference proteome</keyword>
<dbReference type="GO" id="GO:0000030">
    <property type="term" value="F:mannosyltransferase activity"/>
    <property type="evidence" value="ECO:0000318"/>
    <property type="project" value="GO_Central"/>
</dbReference>
<accession>B3RKZ3</accession>
<evidence type="ECO:0000256" key="3">
    <source>
        <dbReference type="ARBA" id="ARBA00008698"/>
    </source>
</evidence>
<comment type="function">
    <text evidence="11">Mannosyltransferase involved in glycosylphosphatidylinositol-anchor biosynthesis.</text>
</comment>
<evidence type="ECO:0000256" key="2">
    <source>
        <dbReference type="ARBA" id="ARBA00004687"/>
    </source>
</evidence>
<dbReference type="UniPathway" id="UPA00196"/>
<name>B3RKZ3_TRIAD</name>
<dbReference type="GO" id="GO:0006506">
    <property type="term" value="P:GPI anchor biosynthetic process"/>
    <property type="evidence" value="ECO:0000318"/>
    <property type="project" value="GO_Central"/>
</dbReference>
<dbReference type="GO" id="GO:0000009">
    <property type="term" value="F:alpha-1,6-mannosyltransferase activity"/>
    <property type="evidence" value="ECO:0007669"/>
    <property type="project" value="InterPro"/>
</dbReference>
<evidence type="ECO:0000256" key="6">
    <source>
        <dbReference type="ARBA" id="ARBA00022679"/>
    </source>
</evidence>
<dbReference type="Pfam" id="PF04188">
    <property type="entry name" value="Mannosyl_trans2"/>
    <property type="match status" value="1"/>
</dbReference>
<gene>
    <name evidence="12" type="ORF">TRIADDRAFT_18645</name>
</gene>
<keyword evidence="5 11" id="KW-0328">Glycosyltransferase</keyword>
<feature type="transmembrane region" description="Helical" evidence="11">
    <location>
        <begin position="294"/>
        <end position="312"/>
    </location>
</feature>
<dbReference type="GO" id="GO:0031501">
    <property type="term" value="C:mannosyltransferase complex"/>
    <property type="evidence" value="ECO:0000318"/>
    <property type="project" value="GO_Central"/>
</dbReference>
<comment type="similarity">
    <text evidence="3 11">Belongs to the PIGV family.</text>
</comment>
<keyword evidence="9 11" id="KW-1133">Transmembrane helix</keyword>
<dbReference type="eggNOG" id="KOG2647">
    <property type="taxonomic scope" value="Eukaryota"/>
</dbReference>
<dbReference type="InterPro" id="IPR007315">
    <property type="entry name" value="PIG-V/Gpi18"/>
</dbReference>
<feature type="transmembrane region" description="Helical" evidence="11">
    <location>
        <begin position="394"/>
        <end position="414"/>
    </location>
</feature>
<evidence type="ECO:0000313" key="12">
    <source>
        <dbReference type="EMBL" id="EDV29460.1"/>
    </source>
</evidence>
<evidence type="ECO:0000256" key="1">
    <source>
        <dbReference type="ARBA" id="ARBA00004477"/>
    </source>
</evidence>
<dbReference type="CTD" id="6749088"/>
<dbReference type="FunCoup" id="B3RKZ3">
    <property type="interactions" value="965"/>
</dbReference>
<evidence type="ECO:0000256" key="9">
    <source>
        <dbReference type="ARBA" id="ARBA00022989"/>
    </source>
</evidence>
<evidence type="ECO:0000256" key="5">
    <source>
        <dbReference type="ARBA" id="ARBA00022676"/>
    </source>
</evidence>
<reference evidence="12 13" key="1">
    <citation type="journal article" date="2008" name="Nature">
        <title>The Trichoplax genome and the nature of placozoans.</title>
        <authorList>
            <person name="Srivastava M."/>
            <person name="Begovic E."/>
            <person name="Chapman J."/>
            <person name="Putnam N.H."/>
            <person name="Hellsten U."/>
            <person name="Kawashima T."/>
            <person name="Kuo A."/>
            <person name="Mitros T."/>
            <person name="Salamov A."/>
            <person name="Carpenter M.L."/>
            <person name="Signorovitch A.Y."/>
            <person name="Moreno M.A."/>
            <person name="Kamm K."/>
            <person name="Grimwood J."/>
            <person name="Schmutz J."/>
            <person name="Shapiro H."/>
            <person name="Grigoriev I.V."/>
            <person name="Buss L.W."/>
            <person name="Schierwater B."/>
            <person name="Dellaporta S.L."/>
            <person name="Rokhsar D.S."/>
        </authorList>
    </citation>
    <scope>NUCLEOTIDE SEQUENCE [LARGE SCALE GENOMIC DNA]</scope>
    <source>
        <strain evidence="12 13">Grell-BS-1999</strain>
    </source>
</reference>
<dbReference type="PhylomeDB" id="B3RKZ3"/>
<dbReference type="AlphaFoldDB" id="B3RKZ3"/>
<sequence length="417" mass="47537">LANNCIPDHLADATHLEKNASLSSSWIDATLLFLLDGFQKWDAVHYTHIAAHGYNHPRLLAFQPLLPWLLRQFDLWAISPILGNLVHTYTRILLIGTTFNISAFAISAILLYKLSYKVLQNQILAIVSVTMYCINPASIFMSSLYTESLYACCSFGGMLCWQYPTNLTGYLLGTLAFTLAVAVRSNGMVLIGFVGYTLLLYRLKTASSGRLFLFEIIYYACQTIVLLLPFAIAILSPFYMFQSYGMRKFCNSSHQVEPLPWCNKDLSIPYWEVQRKYWNVGFLRYYQLKQIPNFILAAPMVTLCIFAIRKYLHCWNSLYASFLASSQLPITFGNPAMFVYIIHVLFLTIFGLTSMHVQVITRLIASSSPVIYWFTAYSIIQGIKHRSKDPSGRLAVIYFLTYSIIGTVVHSNFYPWT</sequence>
<organism evidence="12 13">
    <name type="scientific">Trichoplax adhaerens</name>
    <name type="common">Trichoplax reptans</name>
    <dbReference type="NCBI Taxonomy" id="10228"/>
    <lineage>
        <taxon>Eukaryota</taxon>
        <taxon>Metazoa</taxon>
        <taxon>Placozoa</taxon>
        <taxon>Uniplacotomia</taxon>
        <taxon>Trichoplacea</taxon>
        <taxon>Trichoplacidae</taxon>
        <taxon>Trichoplax</taxon>
    </lineage>
</organism>
<proteinExistence type="inferred from homology"/>
<dbReference type="OrthoDB" id="10252502at2759"/>
<dbReference type="Proteomes" id="UP000009022">
    <property type="component" value="Unassembled WGS sequence"/>
</dbReference>
<dbReference type="KEGG" id="tad:TRIADDRAFT_18645"/>
<keyword evidence="8 11" id="KW-0256">Endoplasmic reticulum</keyword>
<feature type="transmembrane region" description="Helical" evidence="11">
    <location>
        <begin position="171"/>
        <end position="196"/>
    </location>
</feature>
<dbReference type="PANTHER" id="PTHR12468:SF2">
    <property type="entry name" value="GPI MANNOSYLTRANSFERASE 2"/>
    <property type="match status" value="1"/>
</dbReference>
<keyword evidence="7 11" id="KW-0812">Transmembrane</keyword>
<dbReference type="InParanoid" id="B3RKZ3"/>
<evidence type="ECO:0000256" key="11">
    <source>
        <dbReference type="RuleBase" id="RU363112"/>
    </source>
</evidence>
<dbReference type="EMBL" id="DS985241">
    <property type="protein sequence ID" value="EDV29460.1"/>
    <property type="molecule type" value="Genomic_DNA"/>
</dbReference>
<keyword evidence="6 11" id="KW-0808">Transferase</keyword>
<evidence type="ECO:0000256" key="8">
    <source>
        <dbReference type="ARBA" id="ARBA00022824"/>
    </source>
</evidence>
<dbReference type="OMA" id="GALFIWC"/>
<keyword evidence="4 11" id="KW-0337">GPI-anchor biosynthesis</keyword>
<dbReference type="HOGENOM" id="CLU_029048_3_1_1"/>
<evidence type="ECO:0000256" key="7">
    <source>
        <dbReference type="ARBA" id="ARBA00022692"/>
    </source>
</evidence>
<dbReference type="GeneID" id="6749088"/>
<feature type="non-terminal residue" evidence="12">
    <location>
        <position position="1"/>
    </location>
</feature>
<evidence type="ECO:0000256" key="4">
    <source>
        <dbReference type="ARBA" id="ARBA00022502"/>
    </source>
</evidence>
<evidence type="ECO:0000256" key="10">
    <source>
        <dbReference type="ARBA" id="ARBA00023136"/>
    </source>
</evidence>
<feature type="transmembrane region" description="Helical" evidence="11">
    <location>
        <begin position="92"/>
        <end position="111"/>
    </location>
</feature>
<comment type="subcellular location">
    <subcellularLocation>
        <location evidence="1 11">Endoplasmic reticulum membrane</location>
        <topology evidence="1 11">Multi-pass membrane protein</topology>
    </subcellularLocation>
</comment>
<dbReference type="STRING" id="10228.B3RKZ3"/>
<dbReference type="PANTHER" id="PTHR12468">
    <property type="entry name" value="GPI MANNOSYLTRANSFERASE 2"/>
    <property type="match status" value="1"/>
</dbReference>
<dbReference type="EC" id="2.4.1.-" evidence="11"/>
<comment type="caution">
    <text evidence="11">Lacks conserved residue(s) required for the propagation of feature annotation.</text>
</comment>
<dbReference type="GO" id="GO:0004376">
    <property type="term" value="F:GPI mannosyltransferase activity"/>
    <property type="evidence" value="ECO:0007669"/>
    <property type="project" value="InterPro"/>
</dbReference>
<keyword evidence="10 11" id="KW-0472">Membrane</keyword>
<dbReference type="RefSeq" id="XP_002108662.1">
    <property type="nucleotide sequence ID" value="XM_002108626.1"/>
</dbReference>
<dbReference type="GO" id="GO:0005789">
    <property type="term" value="C:endoplasmic reticulum membrane"/>
    <property type="evidence" value="ECO:0000318"/>
    <property type="project" value="GO_Central"/>
</dbReference>
<evidence type="ECO:0000313" key="13">
    <source>
        <dbReference type="Proteomes" id="UP000009022"/>
    </source>
</evidence>
<feature type="transmembrane region" description="Helical" evidence="11">
    <location>
        <begin position="123"/>
        <end position="142"/>
    </location>
</feature>
<protein>
    <recommendedName>
        <fullName evidence="11">GPI mannosyltransferase 2</fullName>
        <ecNumber evidence="11">2.4.1.-</ecNumber>
    </recommendedName>
</protein>